<gene>
    <name evidence="1" type="ORF">CR513_33850</name>
</gene>
<dbReference type="Proteomes" id="UP000257109">
    <property type="component" value="Unassembled WGS sequence"/>
</dbReference>
<dbReference type="AlphaFoldDB" id="A0A371G3E4"/>
<dbReference type="PANTHER" id="PTHR47266">
    <property type="entry name" value="ENDONUCLEASE-RELATED"/>
    <property type="match status" value="1"/>
</dbReference>
<evidence type="ECO:0008006" key="3">
    <source>
        <dbReference type="Google" id="ProtNLM"/>
    </source>
</evidence>
<keyword evidence="2" id="KW-1185">Reference proteome</keyword>
<dbReference type="InterPro" id="IPR052160">
    <property type="entry name" value="Gypsy_RT_Integrase-like"/>
</dbReference>
<dbReference type="Gene3D" id="3.30.420.10">
    <property type="entry name" value="Ribonuclease H-like superfamily/Ribonuclease H"/>
    <property type="match status" value="1"/>
</dbReference>
<dbReference type="InterPro" id="IPR012337">
    <property type="entry name" value="RNaseH-like_sf"/>
</dbReference>
<dbReference type="EMBL" id="QJKJ01006889">
    <property type="protein sequence ID" value="RDX85017.1"/>
    <property type="molecule type" value="Genomic_DNA"/>
</dbReference>
<evidence type="ECO:0000313" key="1">
    <source>
        <dbReference type="EMBL" id="RDX85017.1"/>
    </source>
</evidence>
<reference evidence="1" key="1">
    <citation type="submission" date="2018-05" db="EMBL/GenBank/DDBJ databases">
        <title>Draft genome of Mucuna pruriens seed.</title>
        <authorList>
            <person name="Nnadi N.E."/>
            <person name="Vos R."/>
            <person name="Hasami M.H."/>
            <person name="Devisetty U.K."/>
            <person name="Aguiy J.C."/>
        </authorList>
    </citation>
    <scope>NUCLEOTIDE SEQUENCE [LARGE SCALE GENOMIC DNA]</scope>
    <source>
        <strain evidence="1">JCA_2017</strain>
    </source>
</reference>
<name>A0A371G3E4_MUCPR</name>
<comment type="caution">
    <text evidence="1">The sequence shown here is derived from an EMBL/GenBank/DDBJ whole genome shotgun (WGS) entry which is preliminary data.</text>
</comment>
<dbReference type="GO" id="GO:0003676">
    <property type="term" value="F:nucleic acid binding"/>
    <property type="evidence" value="ECO:0007669"/>
    <property type="project" value="InterPro"/>
</dbReference>
<protein>
    <recommendedName>
        <fullName evidence="3">Integrase catalytic domain-containing protein</fullName>
    </recommendedName>
</protein>
<dbReference type="OrthoDB" id="1414481at2759"/>
<dbReference type="SUPFAM" id="SSF53098">
    <property type="entry name" value="Ribonuclease H-like"/>
    <property type="match status" value="1"/>
</dbReference>
<feature type="non-terminal residue" evidence="1">
    <location>
        <position position="1"/>
    </location>
</feature>
<dbReference type="InterPro" id="IPR036397">
    <property type="entry name" value="RNaseH_sf"/>
</dbReference>
<accession>A0A371G3E4</accession>
<sequence>MESDCCQHVKKCMKCQVYAYNIHMAPFELHNLTSLRPFAMWGLDMIGPIEPKASNGHRFILVVIDYFTKWVEVASYDHSLDWSASELASSPNGPPLPA</sequence>
<proteinExistence type="predicted"/>
<organism evidence="1 2">
    <name type="scientific">Mucuna pruriens</name>
    <name type="common">Velvet bean</name>
    <name type="synonym">Dolichos pruriens</name>
    <dbReference type="NCBI Taxonomy" id="157652"/>
    <lineage>
        <taxon>Eukaryota</taxon>
        <taxon>Viridiplantae</taxon>
        <taxon>Streptophyta</taxon>
        <taxon>Embryophyta</taxon>
        <taxon>Tracheophyta</taxon>
        <taxon>Spermatophyta</taxon>
        <taxon>Magnoliopsida</taxon>
        <taxon>eudicotyledons</taxon>
        <taxon>Gunneridae</taxon>
        <taxon>Pentapetalae</taxon>
        <taxon>rosids</taxon>
        <taxon>fabids</taxon>
        <taxon>Fabales</taxon>
        <taxon>Fabaceae</taxon>
        <taxon>Papilionoideae</taxon>
        <taxon>50 kb inversion clade</taxon>
        <taxon>NPAAA clade</taxon>
        <taxon>indigoferoid/millettioid clade</taxon>
        <taxon>Phaseoleae</taxon>
        <taxon>Mucuna</taxon>
    </lineage>
</organism>
<evidence type="ECO:0000313" key="2">
    <source>
        <dbReference type="Proteomes" id="UP000257109"/>
    </source>
</evidence>